<dbReference type="Gene3D" id="1.10.10.10">
    <property type="entry name" value="Winged helix-like DNA-binding domain superfamily/Winged helix DNA-binding domain"/>
    <property type="match status" value="1"/>
</dbReference>
<dbReference type="InterPro" id="IPR000847">
    <property type="entry name" value="LysR_HTH_N"/>
</dbReference>
<evidence type="ECO:0000256" key="1">
    <source>
        <dbReference type="ARBA" id="ARBA00009437"/>
    </source>
</evidence>
<dbReference type="Pfam" id="PF03466">
    <property type="entry name" value="LysR_substrate"/>
    <property type="match status" value="1"/>
</dbReference>
<dbReference type="PROSITE" id="PS50931">
    <property type="entry name" value="HTH_LYSR"/>
    <property type="match status" value="1"/>
</dbReference>
<name>A0A5C0AQS2_9BURK</name>
<keyword evidence="4" id="KW-0804">Transcription</keyword>
<reference evidence="6 7" key="1">
    <citation type="submission" date="2019-08" db="EMBL/GenBank/DDBJ databases">
        <title>Amphibian skin-associated Pigmentiphaga: genome sequence and occurrence across geography and hosts.</title>
        <authorList>
            <person name="Bletz M.C."/>
            <person name="Bunk B."/>
            <person name="Sproeer C."/>
            <person name="Biwer P."/>
            <person name="Reiter S."/>
            <person name="Rabemananjara F.C.E."/>
            <person name="Schulz S."/>
            <person name="Overmann J."/>
            <person name="Vences M."/>
        </authorList>
    </citation>
    <scope>NUCLEOTIDE SEQUENCE [LARGE SCALE GENOMIC DNA]</scope>
    <source>
        <strain evidence="6 7">Mada1488</strain>
    </source>
</reference>
<dbReference type="AlphaFoldDB" id="A0A5C0AQS2"/>
<dbReference type="InterPro" id="IPR036388">
    <property type="entry name" value="WH-like_DNA-bd_sf"/>
</dbReference>
<evidence type="ECO:0000313" key="7">
    <source>
        <dbReference type="Proteomes" id="UP000325161"/>
    </source>
</evidence>
<keyword evidence="3" id="KW-0238">DNA-binding</keyword>
<evidence type="ECO:0000313" key="6">
    <source>
        <dbReference type="EMBL" id="QEI04449.1"/>
    </source>
</evidence>
<gene>
    <name evidence="6" type="ORF">FXN63_00330</name>
</gene>
<organism evidence="6 7">
    <name type="scientific">Pigmentiphaga aceris</name>
    <dbReference type="NCBI Taxonomy" id="1940612"/>
    <lineage>
        <taxon>Bacteria</taxon>
        <taxon>Pseudomonadati</taxon>
        <taxon>Pseudomonadota</taxon>
        <taxon>Betaproteobacteria</taxon>
        <taxon>Burkholderiales</taxon>
        <taxon>Alcaligenaceae</taxon>
        <taxon>Pigmentiphaga</taxon>
    </lineage>
</organism>
<dbReference type="SUPFAM" id="SSF53850">
    <property type="entry name" value="Periplasmic binding protein-like II"/>
    <property type="match status" value="1"/>
</dbReference>
<protein>
    <submittedName>
        <fullName evidence="6">LysR family transcriptional regulator</fullName>
    </submittedName>
</protein>
<dbReference type="InterPro" id="IPR005119">
    <property type="entry name" value="LysR_subst-bd"/>
</dbReference>
<dbReference type="SUPFAM" id="SSF46785">
    <property type="entry name" value="Winged helix' DNA-binding domain"/>
    <property type="match status" value="1"/>
</dbReference>
<feature type="domain" description="HTH lysR-type" evidence="5">
    <location>
        <begin position="3"/>
        <end position="60"/>
    </location>
</feature>
<dbReference type="RefSeq" id="WP_148811758.1">
    <property type="nucleotide sequence ID" value="NZ_CP043046.1"/>
</dbReference>
<dbReference type="PANTHER" id="PTHR30419">
    <property type="entry name" value="HTH-TYPE TRANSCRIPTIONAL REGULATOR YBHD"/>
    <property type="match status" value="1"/>
</dbReference>
<evidence type="ECO:0000259" key="5">
    <source>
        <dbReference type="PROSITE" id="PS50931"/>
    </source>
</evidence>
<dbReference type="InterPro" id="IPR036390">
    <property type="entry name" value="WH_DNA-bd_sf"/>
</dbReference>
<proteinExistence type="inferred from homology"/>
<dbReference type="Pfam" id="PF00126">
    <property type="entry name" value="HTH_1"/>
    <property type="match status" value="1"/>
</dbReference>
<keyword evidence="7" id="KW-1185">Reference proteome</keyword>
<dbReference type="Gene3D" id="3.40.190.290">
    <property type="match status" value="1"/>
</dbReference>
<dbReference type="EMBL" id="CP043046">
    <property type="protein sequence ID" value="QEI04449.1"/>
    <property type="molecule type" value="Genomic_DNA"/>
</dbReference>
<comment type="similarity">
    <text evidence="1">Belongs to the LysR transcriptional regulatory family.</text>
</comment>
<accession>A0A5C0AQS2</accession>
<dbReference type="GO" id="GO:0005829">
    <property type="term" value="C:cytosol"/>
    <property type="evidence" value="ECO:0007669"/>
    <property type="project" value="TreeGrafter"/>
</dbReference>
<dbReference type="Proteomes" id="UP000325161">
    <property type="component" value="Chromosome"/>
</dbReference>
<keyword evidence="2" id="KW-0805">Transcription regulation</keyword>
<dbReference type="KEGG" id="pacr:FXN63_00330"/>
<evidence type="ECO:0000256" key="3">
    <source>
        <dbReference type="ARBA" id="ARBA00023125"/>
    </source>
</evidence>
<dbReference type="GO" id="GO:0003700">
    <property type="term" value="F:DNA-binding transcription factor activity"/>
    <property type="evidence" value="ECO:0007669"/>
    <property type="project" value="InterPro"/>
</dbReference>
<dbReference type="GO" id="GO:0003677">
    <property type="term" value="F:DNA binding"/>
    <property type="evidence" value="ECO:0007669"/>
    <property type="project" value="UniProtKB-KW"/>
</dbReference>
<dbReference type="PANTHER" id="PTHR30419:SF2">
    <property type="entry name" value="LYSR FAMILY TRANSCRIPTIONAL REGULATOR"/>
    <property type="match status" value="1"/>
</dbReference>
<dbReference type="OrthoDB" id="9785974at2"/>
<dbReference type="InterPro" id="IPR050950">
    <property type="entry name" value="HTH-type_LysR_regulators"/>
</dbReference>
<sequence>MLPNLNSLLLFQRAVESGSLSKAAEQTHIALSAASRRIALLEDMYGVSLLVRTSSGVEPTAAGATLLAHVRKLLADVDAMNTDMSTYVDGVSAQVKCFANSSALGRGLPDALATFTSTFPDIRLEVREWRSRKIVQAVRSGIADVGVIMAGVPTDGVTLYPYHGDRLIVVVPPDHPLRGDRVRFSQVLAHDLVSLDKGTAVSRAIEEAAAEAGRPLRSRMQAQSFHAVCRMVAAGLGVGILPELSGVTYQQGLGLRTLILDEPWAQRDMFVCTRKEPLSLPIRRLVEHLVGHSIALTAATE</sequence>
<evidence type="ECO:0000256" key="2">
    <source>
        <dbReference type="ARBA" id="ARBA00023015"/>
    </source>
</evidence>
<evidence type="ECO:0000256" key="4">
    <source>
        <dbReference type="ARBA" id="ARBA00023163"/>
    </source>
</evidence>
<dbReference type="FunFam" id="1.10.10.10:FF:000001">
    <property type="entry name" value="LysR family transcriptional regulator"/>
    <property type="match status" value="1"/>
</dbReference>